<feature type="transmembrane region" description="Helical" evidence="1">
    <location>
        <begin position="129"/>
        <end position="151"/>
    </location>
</feature>
<feature type="transmembrane region" description="Helical" evidence="1">
    <location>
        <begin position="88"/>
        <end position="117"/>
    </location>
</feature>
<feature type="transmembrane region" description="Helical" evidence="1">
    <location>
        <begin position="58"/>
        <end position="76"/>
    </location>
</feature>
<protein>
    <recommendedName>
        <fullName evidence="4">O-antigen ligase domain-containing protein</fullName>
    </recommendedName>
</protein>
<dbReference type="RefSeq" id="WP_289836311.1">
    <property type="nucleotide sequence ID" value="NZ_JAUEIQ010000012.1"/>
</dbReference>
<organism evidence="2 3">
    <name type="scientific">Collinsella ihumii</name>
    <dbReference type="NCBI Taxonomy" id="1720204"/>
    <lineage>
        <taxon>Bacteria</taxon>
        <taxon>Bacillati</taxon>
        <taxon>Actinomycetota</taxon>
        <taxon>Coriobacteriia</taxon>
        <taxon>Coriobacteriales</taxon>
        <taxon>Coriobacteriaceae</taxon>
        <taxon>Collinsella</taxon>
    </lineage>
</organism>
<feature type="transmembrane region" description="Helical" evidence="1">
    <location>
        <begin position="171"/>
        <end position="191"/>
    </location>
</feature>
<evidence type="ECO:0008006" key="4">
    <source>
        <dbReference type="Google" id="ProtNLM"/>
    </source>
</evidence>
<feature type="transmembrane region" description="Helical" evidence="1">
    <location>
        <begin position="355"/>
        <end position="374"/>
    </location>
</feature>
<keyword evidence="1" id="KW-0812">Transmembrane</keyword>
<name>A0ABT7XH37_9ACTN</name>
<gene>
    <name evidence="2" type="ORF">QVN30_10475</name>
</gene>
<evidence type="ECO:0000256" key="1">
    <source>
        <dbReference type="SAM" id="Phobius"/>
    </source>
</evidence>
<feature type="transmembrane region" description="Helical" evidence="1">
    <location>
        <begin position="26"/>
        <end position="46"/>
    </location>
</feature>
<feature type="transmembrane region" description="Helical" evidence="1">
    <location>
        <begin position="197"/>
        <end position="216"/>
    </location>
</feature>
<evidence type="ECO:0000313" key="3">
    <source>
        <dbReference type="Proteomes" id="UP001168435"/>
    </source>
</evidence>
<proteinExistence type="predicted"/>
<sequence length="411" mass="45647">MNKMAKSILTEDTAVKLGTASNRSSILQLSATFVVGFLCIYIRSFFSMTSLLVLPELLDDGLLLLGSIFLLFHVLFHSKEYGKRIIPLLLIIIACAYAYLASGETIPLTVTLCIIAAATAGNVRDIAKLWFAVTAMSVAYLVVVSGITAILEPDRLSYSYRYAGGTARFSFFFSHPNMFAAIVMMMCGIYMYLRYEWLRFSSFVVLALIAAATFLFTDSRTSFTLTLLEIICFAVQRERGLFSGRWVTHFVGVMPILLFVLVYLISGPLYRDSLGSLLTGRVSLWHNCFVTQGITILGQQFEPSRIVSSTGWVSYFGTLDCVYASGLYVFGLVFSGFFCWCVFARTRREDSRLGIELPLILVLLLFGVTEVHALNPVLCVPLLFLAGGILPKESHHAWRPVLSNQAKSSRG</sequence>
<evidence type="ECO:0000313" key="2">
    <source>
        <dbReference type="EMBL" id="MDN0064729.1"/>
    </source>
</evidence>
<feature type="transmembrane region" description="Helical" evidence="1">
    <location>
        <begin position="322"/>
        <end position="343"/>
    </location>
</feature>
<reference evidence="2" key="1">
    <citation type="submission" date="2023-06" db="EMBL/GenBank/DDBJ databases">
        <authorList>
            <person name="Zeman M."/>
            <person name="Kubasova T."/>
            <person name="Jahodarova E."/>
            <person name="Nykrynova M."/>
            <person name="Rychlik I."/>
        </authorList>
    </citation>
    <scope>NUCLEOTIDE SEQUENCE</scope>
    <source>
        <strain evidence="2">176_SSukc20</strain>
    </source>
</reference>
<dbReference type="EMBL" id="JAUEIQ010000012">
    <property type="protein sequence ID" value="MDN0064729.1"/>
    <property type="molecule type" value="Genomic_DNA"/>
</dbReference>
<feature type="transmembrane region" description="Helical" evidence="1">
    <location>
        <begin position="246"/>
        <end position="266"/>
    </location>
</feature>
<keyword evidence="3" id="KW-1185">Reference proteome</keyword>
<comment type="caution">
    <text evidence="2">The sequence shown here is derived from an EMBL/GenBank/DDBJ whole genome shotgun (WGS) entry which is preliminary data.</text>
</comment>
<reference evidence="2" key="2">
    <citation type="submission" date="2024-05" db="EMBL/GenBank/DDBJ databases">
        <title>Identification and characterization of horizontal gene transfer across gut microbiota members of farm animals based on homology search.</title>
        <authorList>
            <person name="Schwarzerova J."/>
            <person name="Nykrynova M."/>
            <person name="Jureckova K."/>
            <person name="Cejkova D."/>
            <person name="Rychlik I."/>
        </authorList>
    </citation>
    <scope>NUCLEOTIDE SEQUENCE</scope>
    <source>
        <strain evidence="2">176_SSukc20</strain>
    </source>
</reference>
<keyword evidence="1" id="KW-0472">Membrane</keyword>
<accession>A0ABT7XH37</accession>
<dbReference type="Proteomes" id="UP001168435">
    <property type="component" value="Unassembled WGS sequence"/>
</dbReference>
<keyword evidence="1" id="KW-1133">Transmembrane helix</keyword>